<dbReference type="EMBL" id="KQ460106">
    <property type="protein sequence ID" value="KPJ17766.1"/>
    <property type="molecule type" value="Genomic_DNA"/>
</dbReference>
<keyword evidence="4" id="KW-1185">Reference proteome</keyword>
<feature type="signal peptide" evidence="2">
    <location>
        <begin position="1"/>
        <end position="23"/>
    </location>
</feature>
<feature type="chain" id="PRO_5008265338" evidence="2">
    <location>
        <begin position="24"/>
        <end position="298"/>
    </location>
</feature>
<dbReference type="AlphaFoldDB" id="A0A194RP18"/>
<dbReference type="Proteomes" id="UP000053240">
    <property type="component" value="Unassembled WGS sequence"/>
</dbReference>
<feature type="region of interest" description="Disordered" evidence="1">
    <location>
        <begin position="204"/>
        <end position="298"/>
    </location>
</feature>
<organism evidence="3 4">
    <name type="scientific">Papilio machaon</name>
    <name type="common">Old World swallowtail butterfly</name>
    <dbReference type="NCBI Taxonomy" id="76193"/>
    <lineage>
        <taxon>Eukaryota</taxon>
        <taxon>Metazoa</taxon>
        <taxon>Ecdysozoa</taxon>
        <taxon>Arthropoda</taxon>
        <taxon>Hexapoda</taxon>
        <taxon>Insecta</taxon>
        <taxon>Pterygota</taxon>
        <taxon>Neoptera</taxon>
        <taxon>Endopterygota</taxon>
        <taxon>Lepidoptera</taxon>
        <taxon>Glossata</taxon>
        <taxon>Ditrysia</taxon>
        <taxon>Papilionoidea</taxon>
        <taxon>Papilionidae</taxon>
        <taxon>Papilioninae</taxon>
        <taxon>Papilio</taxon>
    </lineage>
</organism>
<protein>
    <submittedName>
        <fullName evidence="3">Uncharacterized protein</fullName>
    </submittedName>
</protein>
<reference evidence="3 4" key="1">
    <citation type="journal article" date="2015" name="Nat. Commun.">
        <title>Outbred genome sequencing and CRISPR/Cas9 gene editing in butterflies.</title>
        <authorList>
            <person name="Li X."/>
            <person name="Fan D."/>
            <person name="Zhang W."/>
            <person name="Liu G."/>
            <person name="Zhang L."/>
            <person name="Zhao L."/>
            <person name="Fang X."/>
            <person name="Chen L."/>
            <person name="Dong Y."/>
            <person name="Chen Y."/>
            <person name="Ding Y."/>
            <person name="Zhao R."/>
            <person name="Feng M."/>
            <person name="Zhu Y."/>
            <person name="Feng Y."/>
            <person name="Jiang X."/>
            <person name="Zhu D."/>
            <person name="Xiang H."/>
            <person name="Feng X."/>
            <person name="Li S."/>
            <person name="Wang J."/>
            <person name="Zhang G."/>
            <person name="Kronforst M.R."/>
            <person name="Wang W."/>
        </authorList>
    </citation>
    <scope>NUCLEOTIDE SEQUENCE [LARGE SCALE GENOMIC DNA]</scope>
    <source>
        <strain evidence="3">Ya'a_city_454_Pm</strain>
        <tissue evidence="3">Whole body</tissue>
    </source>
</reference>
<keyword evidence="2" id="KW-0732">Signal</keyword>
<evidence type="ECO:0000313" key="3">
    <source>
        <dbReference type="EMBL" id="KPJ17766.1"/>
    </source>
</evidence>
<gene>
    <name evidence="3" type="ORF">RR48_06572</name>
</gene>
<sequence>MGRHQVALCVTLALFLQIFELQASECNKRTTFIQIRIPQKTNVAVKYPKEIDPVQFVPFPYNPSGSGCMKCQGTTCTKCVYTKSSQTTTNVHARKTNIIIDIKGTKRFNESIAEADSSNVDSSSAKVDGTIVGIYDKTSAASVSGATAKSSDNGNSSAAVASGTALSQSDILAAIDEEEINKIDGSKSHVEDVYVLSEDISTANANSTSASEGEVKNENDTSSALSKTDETQSSTTIVEKDSGNTVTVPADTASGVTTNDSSQPTSSGNDSAPPVPDTSAIPESDASAVDKKPDNTGT</sequence>
<accession>A0A194RP18</accession>
<dbReference type="InParanoid" id="A0A194RP18"/>
<evidence type="ECO:0000256" key="1">
    <source>
        <dbReference type="SAM" id="MobiDB-lite"/>
    </source>
</evidence>
<feature type="compositionally biased region" description="Polar residues" evidence="1">
    <location>
        <begin position="220"/>
        <end position="247"/>
    </location>
</feature>
<dbReference type="STRING" id="76193.A0A194RP18"/>
<evidence type="ECO:0000256" key="2">
    <source>
        <dbReference type="SAM" id="SignalP"/>
    </source>
</evidence>
<feature type="compositionally biased region" description="Basic and acidic residues" evidence="1">
    <location>
        <begin position="288"/>
        <end position="298"/>
    </location>
</feature>
<proteinExistence type="predicted"/>
<name>A0A194RP18_PAPMA</name>
<evidence type="ECO:0000313" key="4">
    <source>
        <dbReference type="Proteomes" id="UP000053240"/>
    </source>
</evidence>
<feature type="compositionally biased region" description="Polar residues" evidence="1">
    <location>
        <begin position="254"/>
        <end position="270"/>
    </location>
</feature>